<comment type="caution">
    <text evidence="2">The sequence shown here is derived from an EMBL/GenBank/DDBJ whole genome shotgun (WGS) entry which is preliminary data.</text>
</comment>
<dbReference type="EMBL" id="WFLI01000003">
    <property type="protein sequence ID" value="KAB8066299.1"/>
    <property type="molecule type" value="Genomic_DNA"/>
</dbReference>
<organism evidence="2 3">
    <name type="scientific">Janthinobacterium violaceinigrum</name>
    <dbReference type="NCBI Taxonomy" id="2654252"/>
    <lineage>
        <taxon>Bacteria</taxon>
        <taxon>Pseudomonadati</taxon>
        <taxon>Pseudomonadota</taxon>
        <taxon>Betaproteobacteria</taxon>
        <taxon>Burkholderiales</taxon>
        <taxon>Oxalobacteraceae</taxon>
        <taxon>Janthinobacterium</taxon>
    </lineage>
</organism>
<gene>
    <name evidence="2" type="ORF">GCN75_03660</name>
</gene>
<keyword evidence="1" id="KW-0732">Signal</keyword>
<dbReference type="AlphaFoldDB" id="A0A6I1I992"/>
<evidence type="ECO:0000313" key="2">
    <source>
        <dbReference type="EMBL" id="KAB8066299.1"/>
    </source>
</evidence>
<evidence type="ECO:0000313" key="3">
    <source>
        <dbReference type="Proteomes" id="UP000468717"/>
    </source>
</evidence>
<reference evidence="2 3" key="1">
    <citation type="submission" date="2019-10" db="EMBL/GenBank/DDBJ databases">
        <title>Three novel species isolated from a subtropical stream in China.</title>
        <authorList>
            <person name="Lu H."/>
        </authorList>
    </citation>
    <scope>NUCLEOTIDE SEQUENCE [LARGE SCALE GENOMIC DNA]</scope>
    <source>
        <strain evidence="2 3">FT13W</strain>
    </source>
</reference>
<sequence length="138" mass="14838">MNKKLLLLSIVAYIECASAAGSSDGIGNKELPAGAVLMCGEHVVGEASGKPVHIDWQAFGLNEEAEGTVQFYQSQFGRPPATNSDGQSYTWTIKGEYNELQYSVKTPRADGPWSGCAKQPTDFKAVVLISNAIWVNGR</sequence>
<name>A0A6I1I992_9BURK</name>
<evidence type="ECO:0000256" key="1">
    <source>
        <dbReference type="SAM" id="SignalP"/>
    </source>
</evidence>
<dbReference type="Proteomes" id="UP000468717">
    <property type="component" value="Unassembled WGS sequence"/>
</dbReference>
<feature type="chain" id="PRO_5026296605" evidence="1">
    <location>
        <begin position="20"/>
        <end position="138"/>
    </location>
</feature>
<dbReference type="RefSeq" id="WP_143451544.1">
    <property type="nucleotide sequence ID" value="NZ_WFLI01000003.1"/>
</dbReference>
<protein>
    <submittedName>
        <fullName evidence="2">Uncharacterized protein</fullName>
    </submittedName>
</protein>
<proteinExistence type="predicted"/>
<feature type="signal peptide" evidence="1">
    <location>
        <begin position="1"/>
        <end position="19"/>
    </location>
</feature>
<accession>A0A6I1I992</accession>
<keyword evidence="3" id="KW-1185">Reference proteome</keyword>